<dbReference type="GeneID" id="34520850"/>
<sequence>MSQDAGFSNNPFLEDASQASVGRSDRLREPRAAKNRQRGLSLRTQLLNRSLMEQEIPSYSHKLSPTREFQTDDIELTAVDGSYASHDSQVFKFEPDYSDIDGPRTSDEEPSLLLGKRPKMLGTIFPTSTT</sequence>
<gene>
    <name evidence="2" type="ORF">KUCA_T00003446001</name>
</gene>
<keyword evidence="3" id="KW-1185">Reference proteome</keyword>
<evidence type="ECO:0000313" key="3">
    <source>
        <dbReference type="Proteomes" id="UP000019384"/>
    </source>
</evidence>
<evidence type="ECO:0000313" key="2">
    <source>
        <dbReference type="EMBL" id="CDK27468.1"/>
    </source>
</evidence>
<dbReference type="RefSeq" id="XP_022459462.1">
    <property type="nucleotide sequence ID" value="XM_022601861.1"/>
</dbReference>
<protein>
    <submittedName>
        <fullName evidence="2">Uncharacterized protein</fullName>
    </submittedName>
</protein>
<feature type="compositionally biased region" description="Polar residues" evidence="1">
    <location>
        <begin position="1"/>
        <end position="21"/>
    </location>
</feature>
<organism evidence="2 3">
    <name type="scientific">Kuraishia capsulata CBS 1993</name>
    <dbReference type="NCBI Taxonomy" id="1382522"/>
    <lineage>
        <taxon>Eukaryota</taxon>
        <taxon>Fungi</taxon>
        <taxon>Dikarya</taxon>
        <taxon>Ascomycota</taxon>
        <taxon>Saccharomycotina</taxon>
        <taxon>Pichiomycetes</taxon>
        <taxon>Pichiales</taxon>
        <taxon>Pichiaceae</taxon>
        <taxon>Kuraishia</taxon>
    </lineage>
</organism>
<reference evidence="2" key="2">
    <citation type="submission" date="2014-02" db="EMBL/GenBank/DDBJ databases">
        <title>Complete DNA sequence of /Kuraishia capsulata/ illustrates novel genomic features among budding yeasts (/Saccharomycotina/).</title>
        <authorList>
            <person name="Morales L."/>
            <person name="Noel B."/>
            <person name="Porcel B."/>
            <person name="Marcet-Houben M."/>
            <person name="Hullo M-F."/>
            <person name="Sacerdot C."/>
            <person name="Tekaia F."/>
            <person name="Leh-Louis V."/>
            <person name="Despons L."/>
            <person name="Khanna V."/>
            <person name="Aury J-M."/>
            <person name="Barbe V."/>
            <person name="Couloux A."/>
            <person name="Labadie K."/>
            <person name="Pelletier E."/>
            <person name="Souciet J-L."/>
            <person name="Boekhout T."/>
            <person name="Gabaldon T."/>
            <person name="Wincker P."/>
            <person name="Dujon B."/>
        </authorList>
    </citation>
    <scope>NUCLEOTIDE SEQUENCE</scope>
    <source>
        <strain evidence="2">CBS 1993</strain>
    </source>
</reference>
<dbReference type="EMBL" id="HG793128">
    <property type="protein sequence ID" value="CDK27468.1"/>
    <property type="molecule type" value="Genomic_DNA"/>
</dbReference>
<dbReference type="Proteomes" id="UP000019384">
    <property type="component" value="Unassembled WGS sequence"/>
</dbReference>
<feature type="compositionally biased region" description="Basic and acidic residues" evidence="1">
    <location>
        <begin position="23"/>
        <end position="32"/>
    </location>
</feature>
<name>W6MMN3_9ASCO</name>
<proteinExistence type="predicted"/>
<evidence type="ECO:0000256" key="1">
    <source>
        <dbReference type="SAM" id="MobiDB-lite"/>
    </source>
</evidence>
<dbReference type="HOGENOM" id="CLU_1938490_0_0_1"/>
<reference evidence="2" key="1">
    <citation type="submission" date="2013-12" db="EMBL/GenBank/DDBJ databases">
        <authorList>
            <person name="Genoscope - CEA"/>
        </authorList>
    </citation>
    <scope>NUCLEOTIDE SEQUENCE</scope>
    <source>
        <strain evidence="2">CBS 1993</strain>
    </source>
</reference>
<dbReference type="AlphaFoldDB" id="W6MMN3"/>
<accession>W6MMN3</accession>
<feature type="region of interest" description="Disordered" evidence="1">
    <location>
        <begin position="1"/>
        <end position="39"/>
    </location>
</feature>
<feature type="region of interest" description="Disordered" evidence="1">
    <location>
        <begin position="94"/>
        <end position="130"/>
    </location>
</feature>